<dbReference type="InterPro" id="IPR011791">
    <property type="entry name" value="CadR-PbrR"/>
</dbReference>
<organism evidence="4 5">
    <name type="scientific">Noviherbaspirillum aridicola</name>
    <dbReference type="NCBI Taxonomy" id="2849687"/>
    <lineage>
        <taxon>Bacteria</taxon>
        <taxon>Pseudomonadati</taxon>
        <taxon>Pseudomonadota</taxon>
        <taxon>Betaproteobacteria</taxon>
        <taxon>Burkholderiales</taxon>
        <taxon>Oxalobacteraceae</taxon>
        <taxon>Noviherbaspirillum</taxon>
    </lineage>
</organism>
<name>A0ABQ4QAZ1_9BURK</name>
<keyword evidence="5" id="KW-1185">Reference proteome</keyword>
<accession>A0ABQ4QAZ1</accession>
<dbReference type="Pfam" id="PF13411">
    <property type="entry name" value="MerR_1"/>
    <property type="match status" value="1"/>
</dbReference>
<evidence type="ECO:0000259" key="3">
    <source>
        <dbReference type="PROSITE" id="PS50937"/>
    </source>
</evidence>
<keyword evidence="2" id="KW-0175">Coiled coil</keyword>
<gene>
    <name evidence="4" type="ORF">NCCP691_39890</name>
</gene>
<dbReference type="Proteomes" id="UP000887222">
    <property type="component" value="Unassembled WGS sequence"/>
</dbReference>
<dbReference type="NCBIfam" id="TIGR02047">
    <property type="entry name" value="CadR-PbrR"/>
    <property type="match status" value="1"/>
</dbReference>
<proteinExistence type="predicted"/>
<dbReference type="Gene3D" id="1.10.1660.10">
    <property type="match status" value="1"/>
</dbReference>
<protein>
    <submittedName>
        <fullName evidence="4">Transcriptional regulator</fullName>
    </submittedName>
</protein>
<evidence type="ECO:0000256" key="1">
    <source>
        <dbReference type="ARBA" id="ARBA00023125"/>
    </source>
</evidence>
<sequence length="149" mass="16776">MRIGELARRSGCEVETIRYYEREGLLPQPARSEGNYRQYSERDAERLLFIRHCRSLGMSLDDVRLLQRFQSQPDLACDEVNALLDRQLLQVREQIASLQQLQRQLQELRSTCDAHLSARDCGILRNLQSAAGGSDCACHAEGQGAGGQA</sequence>
<dbReference type="SMART" id="SM00422">
    <property type="entry name" value="HTH_MERR"/>
    <property type="match status" value="1"/>
</dbReference>
<dbReference type="InterPro" id="IPR000551">
    <property type="entry name" value="MerR-type_HTH_dom"/>
</dbReference>
<dbReference type="SUPFAM" id="SSF46955">
    <property type="entry name" value="Putative DNA-binding domain"/>
    <property type="match status" value="1"/>
</dbReference>
<dbReference type="EMBL" id="BPMK01000023">
    <property type="protein sequence ID" value="GIZ53975.1"/>
    <property type="molecule type" value="Genomic_DNA"/>
</dbReference>
<dbReference type="InterPro" id="IPR009061">
    <property type="entry name" value="DNA-bd_dom_put_sf"/>
</dbReference>
<reference evidence="4 5" key="1">
    <citation type="journal article" date="2022" name="Int. J. Syst. Evol. Microbiol.">
        <title>Noviherbaspirillum aridicola sp. nov., isolated from an arid soil in Pakistan.</title>
        <authorList>
            <person name="Khan I.U."/>
            <person name="Saqib M."/>
            <person name="Amin A."/>
            <person name="Hussain F."/>
            <person name="Li L."/>
            <person name="Liu Y.H."/>
            <person name="Fang B.Z."/>
            <person name="Ahmed I."/>
            <person name="Li W.J."/>
        </authorList>
    </citation>
    <scope>NUCLEOTIDE SEQUENCE [LARGE SCALE GENOMIC DNA]</scope>
    <source>
        <strain evidence="4 5">NCCP-691</strain>
    </source>
</reference>
<dbReference type="InterPro" id="IPR047057">
    <property type="entry name" value="MerR_fam"/>
</dbReference>
<evidence type="ECO:0000256" key="2">
    <source>
        <dbReference type="SAM" id="Coils"/>
    </source>
</evidence>
<dbReference type="RefSeq" id="WP_220810385.1">
    <property type="nucleotide sequence ID" value="NZ_BPMK01000023.1"/>
</dbReference>
<dbReference type="CDD" id="cd04784">
    <property type="entry name" value="HTH_CadR-PbrR"/>
    <property type="match status" value="1"/>
</dbReference>
<evidence type="ECO:0000313" key="4">
    <source>
        <dbReference type="EMBL" id="GIZ53975.1"/>
    </source>
</evidence>
<comment type="caution">
    <text evidence="4">The sequence shown here is derived from an EMBL/GenBank/DDBJ whole genome shotgun (WGS) entry which is preliminary data.</text>
</comment>
<dbReference type="PANTHER" id="PTHR30204:SF92">
    <property type="entry name" value="HTH-TYPE TRANSCRIPTIONAL REGULATOR ZNTR"/>
    <property type="match status" value="1"/>
</dbReference>
<dbReference type="PRINTS" id="PR00040">
    <property type="entry name" value="HTHMERR"/>
</dbReference>
<feature type="domain" description="HTH merR-type" evidence="3">
    <location>
        <begin position="1"/>
        <end position="69"/>
    </location>
</feature>
<keyword evidence="1" id="KW-0238">DNA-binding</keyword>
<feature type="coiled-coil region" evidence="2">
    <location>
        <begin position="81"/>
        <end position="118"/>
    </location>
</feature>
<dbReference type="PROSITE" id="PS50937">
    <property type="entry name" value="HTH_MERR_2"/>
    <property type="match status" value="1"/>
</dbReference>
<evidence type="ECO:0000313" key="5">
    <source>
        <dbReference type="Proteomes" id="UP000887222"/>
    </source>
</evidence>
<dbReference type="PANTHER" id="PTHR30204">
    <property type="entry name" value="REDOX-CYCLING DRUG-SENSING TRANSCRIPTIONAL ACTIVATOR SOXR"/>
    <property type="match status" value="1"/>
</dbReference>